<keyword evidence="6" id="KW-1185">Reference proteome</keyword>
<dbReference type="GO" id="GO:0015192">
    <property type="term" value="F:L-phenylalanine transmembrane transporter activity"/>
    <property type="evidence" value="ECO:0007669"/>
    <property type="project" value="TreeGrafter"/>
</dbReference>
<protein>
    <submittedName>
        <fullName evidence="5">ABC transporter ATP-binding protein</fullName>
    </submittedName>
</protein>
<dbReference type="SMART" id="SM00382">
    <property type="entry name" value="AAA"/>
    <property type="match status" value="1"/>
</dbReference>
<dbReference type="InterPro" id="IPR003593">
    <property type="entry name" value="AAA+_ATPase"/>
</dbReference>
<dbReference type="Pfam" id="PF12399">
    <property type="entry name" value="BCA_ABC_TP_C"/>
    <property type="match status" value="1"/>
</dbReference>
<dbReference type="Proteomes" id="UP000646523">
    <property type="component" value="Unassembled WGS sequence"/>
</dbReference>
<sequence>MRTPGTAEARGVTQRFGGLTAVSDVSFSVGAGEIHGIIGPNGAGKTTLLNILSGLQRPTQGSVVIGGDDVTRWPSHKLVAKARLVRTFQTVRLFSSMSVHENLMIAARIVAGPAEARTRVDEALDRLDLTALAPEPATALSYGLQRRVELARVMVADPAVVLLDEPAAGLNPQERRELADTLHAMRDSGVTVVLVEHHMDLVHAVCQHCTVLDFGKVISRGTPDEVTRDPVVLEAYLGGKHHRASEVDAVIPEDLEGTSKP</sequence>
<dbReference type="Pfam" id="PF00005">
    <property type="entry name" value="ABC_tran"/>
    <property type="match status" value="1"/>
</dbReference>
<dbReference type="PANTHER" id="PTHR45772">
    <property type="entry name" value="CONSERVED COMPONENT OF ABC TRANSPORTER FOR NATURAL AMINO ACIDS-RELATED"/>
    <property type="match status" value="1"/>
</dbReference>
<dbReference type="GO" id="GO:0005886">
    <property type="term" value="C:plasma membrane"/>
    <property type="evidence" value="ECO:0007669"/>
    <property type="project" value="TreeGrafter"/>
</dbReference>
<evidence type="ECO:0000256" key="3">
    <source>
        <dbReference type="ARBA" id="ARBA00022840"/>
    </source>
</evidence>
<feature type="domain" description="ABC transporter" evidence="4">
    <location>
        <begin position="7"/>
        <end position="239"/>
    </location>
</feature>
<keyword evidence="2" id="KW-0547">Nucleotide-binding</keyword>
<dbReference type="PANTHER" id="PTHR45772:SF7">
    <property type="entry name" value="AMINO ACID ABC TRANSPORTER ATP-BINDING PROTEIN"/>
    <property type="match status" value="1"/>
</dbReference>
<dbReference type="Gene3D" id="3.40.50.300">
    <property type="entry name" value="P-loop containing nucleotide triphosphate hydrolases"/>
    <property type="match status" value="1"/>
</dbReference>
<dbReference type="GO" id="GO:1903806">
    <property type="term" value="P:L-isoleucine import across plasma membrane"/>
    <property type="evidence" value="ECO:0007669"/>
    <property type="project" value="TreeGrafter"/>
</dbReference>
<dbReference type="AlphaFoldDB" id="A0A918DIU3"/>
<dbReference type="InterPro" id="IPR032823">
    <property type="entry name" value="BCA_ABC_TP_C"/>
</dbReference>
<evidence type="ECO:0000256" key="1">
    <source>
        <dbReference type="ARBA" id="ARBA00022448"/>
    </source>
</evidence>
<dbReference type="PROSITE" id="PS50893">
    <property type="entry name" value="ABC_TRANSPORTER_2"/>
    <property type="match status" value="1"/>
</dbReference>
<evidence type="ECO:0000259" key="4">
    <source>
        <dbReference type="PROSITE" id="PS50893"/>
    </source>
</evidence>
<keyword evidence="1" id="KW-0813">Transport</keyword>
<evidence type="ECO:0000313" key="5">
    <source>
        <dbReference type="EMBL" id="GGO66659.1"/>
    </source>
</evidence>
<dbReference type="GO" id="GO:0015808">
    <property type="term" value="P:L-alanine transport"/>
    <property type="evidence" value="ECO:0007669"/>
    <property type="project" value="TreeGrafter"/>
</dbReference>
<dbReference type="GO" id="GO:1903805">
    <property type="term" value="P:L-valine import across plasma membrane"/>
    <property type="evidence" value="ECO:0007669"/>
    <property type="project" value="TreeGrafter"/>
</dbReference>
<reference evidence="5" key="2">
    <citation type="submission" date="2020-09" db="EMBL/GenBank/DDBJ databases">
        <authorList>
            <person name="Sun Q."/>
            <person name="Zhou Y."/>
        </authorList>
    </citation>
    <scope>NUCLEOTIDE SEQUENCE</scope>
    <source>
        <strain evidence="5">CGMCC 4.7368</strain>
    </source>
</reference>
<evidence type="ECO:0000313" key="6">
    <source>
        <dbReference type="Proteomes" id="UP000646523"/>
    </source>
</evidence>
<dbReference type="GO" id="GO:0005524">
    <property type="term" value="F:ATP binding"/>
    <property type="evidence" value="ECO:0007669"/>
    <property type="project" value="UniProtKB-KW"/>
</dbReference>
<gene>
    <name evidence="5" type="primary">livG</name>
    <name evidence="5" type="ORF">GCM10012289_21210</name>
</gene>
<keyword evidence="3 5" id="KW-0067">ATP-binding</keyword>
<evidence type="ECO:0000256" key="2">
    <source>
        <dbReference type="ARBA" id="ARBA00022741"/>
    </source>
</evidence>
<dbReference type="RefSeq" id="WP_189123834.1">
    <property type="nucleotide sequence ID" value="NZ_BMNH01000004.1"/>
</dbReference>
<dbReference type="GO" id="GO:0005304">
    <property type="term" value="F:L-valine transmembrane transporter activity"/>
    <property type="evidence" value="ECO:0007669"/>
    <property type="project" value="TreeGrafter"/>
</dbReference>
<dbReference type="GO" id="GO:0042941">
    <property type="term" value="P:D-alanine transmembrane transport"/>
    <property type="evidence" value="ECO:0007669"/>
    <property type="project" value="TreeGrafter"/>
</dbReference>
<dbReference type="SUPFAM" id="SSF52540">
    <property type="entry name" value="P-loop containing nucleoside triphosphate hydrolases"/>
    <property type="match status" value="1"/>
</dbReference>
<accession>A0A918DIU3</accession>
<comment type="caution">
    <text evidence="5">The sequence shown here is derived from an EMBL/GenBank/DDBJ whole genome shotgun (WGS) entry which is preliminary data.</text>
</comment>
<reference evidence="5" key="1">
    <citation type="journal article" date="2014" name="Int. J. Syst. Evol. Microbiol.">
        <title>Complete genome sequence of Corynebacterium casei LMG S-19264T (=DSM 44701T), isolated from a smear-ripened cheese.</title>
        <authorList>
            <consortium name="US DOE Joint Genome Institute (JGI-PGF)"/>
            <person name="Walter F."/>
            <person name="Albersmeier A."/>
            <person name="Kalinowski J."/>
            <person name="Ruckert C."/>
        </authorList>
    </citation>
    <scope>NUCLEOTIDE SEQUENCE</scope>
    <source>
        <strain evidence="5">CGMCC 4.7368</strain>
    </source>
</reference>
<dbReference type="GO" id="GO:0015188">
    <property type="term" value="F:L-isoleucine transmembrane transporter activity"/>
    <property type="evidence" value="ECO:0007669"/>
    <property type="project" value="TreeGrafter"/>
</dbReference>
<dbReference type="CDD" id="cd03219">
    <property type="entry name" value="ABC_Mj1267_LivG_branched"/>
    <property type="match status" value="1"/>
</dbReference>
<dbReference type="EMBL" id="BMNH01000004">
    <property type="protein sequence ID" value="GGO66659.1"/>
    <property type="molecule type" value="Genomic_DNA"/>
</dbReference>
<dbReference type="InterPro" id="IPR051120">
    <property type="entry name" value="ABC_AA/LPS_Transport"/>
</dbReference>
<dbReference type="InterPro" id="IPR027417">
    <property type="entry name" value="P-loop_NTPase"/>
</dbReference>
<proteinExistence type="predicted"/>
<name>A0A918DIU3_9ACTN</name>
<organism evidence="5 6">
    <name type="scientific">Nonomuraea cavernae</name>
    <dbReference type="NCBI Taxonomy" id="2045107"/>
    <lineage>
        <taxon>Bacteria</taxon>
        <taxon>Bacillati</taxon>
        <taxon>Actinomycetota</taxon>
        <taxon>Actinomycetes</taxon>
        <taxon>Streptosporangiales</taxon>
        <taxon>Streptosporangiaceae</taxon>
        <taxon>Nonomuraea</taxon>
    </lineage>
</organism>
<dbReference type="GO" id="GO:0016887">
    <property type="term" value="F:ATP hydrolysis activity"/>
    <property type="evidence" value="ECO:0007669"/>
    <property type="project" value="InterPro"/>
</dbReference>
<dbReference type="InterPro" id="IPR003439">
    <property type="entry name" value="ABC_transporter-like_ATP-bd"/>
</dbReference>